<protein>
    <submittedName>
        <fullName evidence="1">Uncharacterized protein</fullName>
    </submittedName>
</protein>
<dbReference type="EMBL" id="CM042061">
    <property type="protein sequence ID" value="KAI3673546.1"/>
    <property type="molecule type" value="Genomic_DNA"/>
</dbReference>
<gene>
    <name evidence="1" type="ORF">L6452_39669</name>
</gene>
<proteinExistence type="predicted"/>
<evidence type="ECO:0000313" key="1">
    <source>
        <dbReference type="EMBL" id="KAI3673546.1"/>
    </source>
</evidence>
<reference evidence="1 2" key="2">
    <citation type="journal article" date="2022" name="Mol. Ecol. Resour.">
        <title>The genomes of chicory, endive, great burdock and yacon provide insights into Asteraceae paleo-polyploidization history and plant inulin production.</title>
        <authorList>
            <person name="Fan W."/>
            <person name="Wang S."/>
            <person name="Wang H."/>
            <person name="Wang A."/>
            <person name="Jiang F."/>
            <person name="Liu H."/>
            <person name="Zhao H."/>
            <person name="Xu D."/>
            <person name="Zhang Y."/>
        </authorList>
    </citation>
    <scope>NUCLEOTIDE SEQUENCE [LARGE SCALE GENOMIC DNA]</scope>
    <source>
        <strain evidence="2">cv. Niubang</strain>
    </source>
</reference>
<evidence type="ECO:0000313" key="2">
    <source>
        <dbReference type="Proteomes" id="UP001055879"/>
    </source>
</evidence>
<dbReference type="Proteomes" id="UP001055879">
    <property type="component" value="Linkage Group LG15"/>
</dbReference>
<name>A0ACB8XTM8_ARCLA</name>
<comment type="caution">
    <text evidence="1">The sequence shown here is derived from an EMBL/GenBank/DDBJ whole genome shotgun (WGS) entry which is preliminary data.</text>
</comment>
<organism evidence="1 2">
    <name type="scientific">Arctium lappa</name>
    <name type="common">Greater burdock</name>
    <name type="synonym">Lappa major</name>
    <dbReference type="NCBI Taxonomy" id="4217"/>
    <lineage>
        <taxon>Eukaryota</taxon>
        <taxon>Viridiplantae</taxon>
        <taxon>Streptophyta</taxon>
        <taxon>Embryophyta</taxon>
        <taxon>Tracheophyta</taxon>
        <taxon>Spermatophyta</taxon>
        <taxon>Magnoliopsida</taxon>
        <taxon>eudicotyledons</taxon>
        <taxon>Gunneridae</taxon>
        <taxon>Pentapetalae</taxon>
        <taxon>asterids</taxon>
        <taxon>campanulids</taxon>
        <taxon>Asterales</taxon>
        <taxon>Asteraceae</taxon>
        <taxon>Carduoideae</taxon>
        <taxon>Cardueae</taxon>
        <taxon>Arctiinae</taxon>
        <taxon>Arctium</taxon>
    </lineage>
</organism>
<sequence>MGEIIIYTFNPSLSREIIRLHLLHLHIYPLLPVIRFRFITNQKNPTFAIDSPPASYCYNLSFLHRFLNRDSLIQWKK</sequence>
<reference evidence="2" key="1">
    <citation type="journal article" date="2022" name="Mol. Ecol. Resour.">
        <title>The genomes of chicory, endive, great burdock and yacon provide insights into Asteraceae palaeo-polyploidization history and plant inulin production.</title>
        <authorList>
            <person name="Fan W."/>
            <person name="Wang S."/>
            <person name="Wang H."/>
            <person name="Wang A."/>
            <person name="Jiang F."/>
            <person name="Liu H."/>
            <person name="Zhao H."/>
            <person name="Xu D."/>
            <person name="Zhang Y."/>
        </authorList>
    </citation>
    <scope>NUCLEOTIDE SEQUENCE [LARGE SCALE GENOMIC DNA]</scope>
    <source>
        <strain evidence="2">cv. Niubang</strain>
    </source>
</reference>
<accession>A0ACB8XTM8</accession>
<keyword evidence="2" id="KW-1185">Reference proteome</keyword>